<dbReference type="EMBL" id="JACJII010000001">
    <property type="protein sequence ID" value="MBA9002877.1"/>
    <property type="molecule type" value="Genomic_DNA"/>
</dbReference>
<dbReference type="InterPro" id="IPR049244">
    <property type="entry name" value="DUF6879"/>
</dbReference>
<gene>
    <name evidence="2" type="ORF">HNR21_001759</name>
</gene>
<dbReference type="Proteomes" id="UP000539313">
    <property type="component" value="Unassembled WGS sequence"/>
</dbReference>
<name>A0A7W3MVX6_9ACTN</name>
<accession>A0A7W3MVX6</accession>
<comment type="caution">
    <text evidence="2">The sequence shown here is derived from an EMBL/GenBank/DDBJ whole genome shotgun (WGS) entry which is preliminary data.</text>
</comment>
<keyword evidence="3" id="KW-1185">Reference proteome</keyword>
<feature type="domain" description="DUF6879" evidence="1">
    <location>
        <begin position="17"/>
        <end position="115"/>
    </location>
</feature>
<sequence>MGADGRDGGTWSADAQARIVSVPVSDYIAFEHACTWQNVEAGESVRWLDRAHATDLLLPGNDFWLIDRRRVLYNLFDGQGRPIGKQLVDDPEIGKVTAAIFEAVWERATDHAEFRIVR</sequence>
<evidence type="ECO:0000313" key="2">
    <source>
        <dbReference type="EMBL" id="MBA9002877.1"/>
    </source>
</evidence>
<evidence type="ECO:0000313" key="3">
    <source>
        <dbReference type="Proteomes" id="UP000539313"/>
    </source>
</evidence>
<reference evidence="2 3" key="1">
    <citation type="submission" date="2020-08" db="EMBL/GenBank/DDBJ databases">
        <title>Sequencing the genomes of 1000 actinobacteria strains.</title>
        <authorList>
            <person name="Klenk H.-P."/>
        </authorList>
    </citation>
    <scope>NUCLEOTIDE SEQUENCE [LARGE SCALE GENOMIC DNA]</scope>
    <source>
        <strain evidence="2 3">DSM 45823</strain>
    </source>
</reference>
<dbReference type="AlphaFoldDB" id="A0A7W3MVX6"/>
<dbReference type="Pfam" id="PF21806">
    <property type="entry name" value="DUF6879"/>
    <property type="match status" value="1"/>
</dbReference>
<evidence type="ECO:0000259" key="1">
    <source>
        <dbReference type="Pfam" id="PF21806"/>
    </source>
</evidence>
<organism evidence="2 3">
    <name type="scientific">Thermomonospora cellulosilytica</name>
    <dbReference type="NCBI Taxonomy" id="1411118"/>
    <lineage>
        <taxon>Bacteria</taxon>
        <taxon>Bacillati</taxon>
        <taxon>Actinomycetota</taxon>
        <taxon>Actinomycetes</taxon>
        <taxon>Streptosporangiales</taxon>
        <taxon>Thermomonosporaceae</taxon>
        <taxon>Thermomonospora</taxon>
    </lineage>
</organism>
<protein>
    <recommendedName>
        <fullName evidence="1">DUF6879 domain-containing protein</fullName>
    </recommendedName>
</protein>
<proteinExistence type="predicted"/>